<organism evidence="1 2">
    <name type="scientific">Nemania bipapillata</name>
    <dbReference type="NCBI Taxonomy" id="110536"/>
    <lineage>
        <taxon>Eukaryota</taxon>
        <taxon>Fungi</taxon>
        <taxon>Dikarya</taxon>
        <taxon>Ascomycota</taxon>
        <taxon>Pezizomycotina</taxon>
        <taxon>Sordariomycetes</taxon>
        <taxon>Xylariomycetidae</taxon>
        <taxon>Xylariales</taxon>
        <taxon>Xylariaceae</taxon>
        <taxon>Nemania</taxon>
    </lineage>
</organism>
<evidence type="ECO:0000313" key="1">
    <source>
        <dbReference type="EMBL" id="KAJ8105880.1"/>
    </source>
</evidence>
<comment type="caution">
    <text evidence="1">The sequence shown here is derived from an EMBL/GenBank/DDBJ whole genome shotgun (WGS) entry which is preliminary data.</text>
</comment>
<protein>
    <submittedName>
        <fullName evidence="1">Uncharacterized protein</fullName>
    </submittedName>
</protein>
<proteinExistence type="predicted"/>
<gene>
    <name evidence="1" type="ORF">ONZ43_g7249</name>
</gene>
<keyword evidence="2" id="KW-1185">Reference proteome</keyword>
<reference evidence="1" key="1">
    <citation type="submission" date="2022-11" db="EMBL/GenBank/DDBJ databases">
        <title>Genome Sequence of Nemania bipapillata.</title>
        <authorList>
            <person name="Buettner E."/>
        </authorList>
    </citation>
    <scope>NUCLEOTIDE SEQUENCE</scope>
    <source>
        <strain evidence="1">CP14</strain>
    </source>
</reference>
<dbReference type="Proteomes" id="UP001153334">
    <property type="component" value="Unassembled WGS sequence"/>
</dbReference>
<dbReference type="EMBL" id="JAPESX010003040">
    <property type="protein sequence ID" value="KAJ8105880.1"/>
    <property type="molecule type" value="Genomic_DNA"/>
</dbReference>
<name>A0ACC2HSA0_9PEZI</name>
<evidence type="ECO:0000313" key="2">
    <source>
        <dbReference type="Proteomes" id="UP001153334"/>
    </source>
</evidence>
<sequence>MPLGCPPTRRCCIKAAAGIPPLIPGLQDDRYFVYADGPSEDGEATIHIFRSWTGIPLASITILIPVGADGKPDVDGGGARIKGITYEASQARWNSEMLGLANLDMARGLAMNVCGDWVFGVRFPKPIRGDVEARYRRAIKDFSTYVETLDGALECDWR</sequence>
<accession>A0ACC2HSA0</accession>